<organism evidence="12 13">
    <name type="scientific">Campylobacter corcagiensis</name>
    <dbReference type="NCBI Taxonomy" id="1448857"/>
    <lineage>
        <taxon>Bacteria</taxon>
        <taxon>Pseudomonadati</taxon>
        <taxon>Campylobacterota</taxon>
        <taxon>Epsilonproteobacteria</taxon>
        <taxon>Campylobacterales</taxon>
        <taxon>Campylobacteraceae</taxon>
        <taxon>Campylobacter</taxon>
    </lineage>
</organism>
<keyword evidence="6" id="KW-0862">Zinc</keyword>
<evidence type="ECO:0000256" key="2">
    <source>
        <dbReference type="ARBA" id="ARBA00007261"/>
    </source>
</evidence>
<evidence type="ECO:0000256" key="6">
    <source>
        <dbReference type="ARBA" id="ARBA00022833"/>
    </source>
</evidence>
<reference evidence="12 13" key="1">
    <citation type="submission" date="2020-10" db="EMBL/GenBank/DDBJ databases">
        <title>Campylobacter and Helicobacter PacBio genomes.</title>
        <authorList>
            <person name="Lane C."/>
        </authorList>
    </citation>
    <scope>NUCLEOTIDE SEQUENCE [LARGE SCALE GENOMIC DNA]</scope>
    <source>
        <strain evidence="12 13">2016D-0077</strain>
    </source>
</reference>
<feature type="domain" description="Peptidase M16 N-terminal" evidence="10">
    <location>
        <begin position="37"/>
        <end position="170"/>
    </location>
</feature>
<evidence type="ECO:0000256" key="8">
    <source>
        <dbReference type="RuleBase" id="RU004447"/>
    </source>
</evidence>
<dbReference type="Pfam" id="PF05193">
    <property type="entry name" value="Peptidase_M16_C"/>
    <property type="match status" value="2"/>
</dbReference>
<evidence type="ECO:0000256" key="3">
    <source>
        <dbReference type="ARBA" id="ARBA00022670"/>
    </source>
</evidence>
<dbReference type="GO" id="GO:0006508">
    <property type="term" value="P:proteolysis"/>
    <property type="evidence" value="ECO:0007669"/>
    <property type="project" value="UniProtKB-KW"/>
</dbReference>
<evidence type="ECO:0000256" key="7">
    <source>
        <dbReference type="ARBA" id="ARBA00023049"/>
    </source>
</evidence>
<feature type="signal peptide" evidence="9">
    <location>
        <begin position="1"/>
        <end position="19"/>
    </location>
</feature>
<evidence type="ECO:0000256" key="5">
    <source>
        <dbReference type="ARBA" id="ARBA00022801"/>
    </source>
</evidence>
<dbReference type="EMBL" id="CP063078">
    <property type="protein sequence ID" value="QOQ87425.1"/>
    <property type="molecule type" value="Genomic_DNA"/>
</dbReference>
<gene>
    <name evidence="12" type="ORF">IMC76_00975</name>
</gene>
<dbReference type="OrthoDB" id="9811314at2"/>
<keyword evidence="13" id="KW-1185">Reference proteome</keyword>
<keyword evidence="7" id="KW-0482">Metalloprotease</keyword>
<dbReference type="SUPFAM" id="SSF63411">
    <property type="entry name" value="LuxS/MPP-like metallohydrolase"/>
    <property type="match status" value="4"/>
</dbReference>
<dbReference type="InterPro" id="IPR001431">
    <property type="entry name" value="Pept_M16_Zn_BS"/>
</dbReference>
<sequence length="915" mass="104543">MKRILILLLLSLSPLFCLNLDENLSVKKLDNGLTYYLYENSALKDSVSLILHIKAGSSDEKDNERGIAHFVEHMAFNGTKDFSKNELIKALESLGVKFGPDLNAMTGFDKTIYKIDIKNEGDNLNTALKVLANLGFKVKFEPKDLEAEKGVIVAEDKNRQSGMQRVFEQSLPYYYKDSIYEKRLPIGDMDIVRSATSELMRGFYERYYQPDNASLIVVGDFNKTQISDFIKVNFGDINGTSVKKDDKPIGYFNEMVVFNAFDKDITNQSVNFMFEGNFIPENSYENIKEMTKVYYISTLISLISNKRQSNGDSLIKSAFYPMDLYNKKSLNTFSLSVVDGNFTASVAEFSTILKGLRENGFSQNLFENAKTDLKALNLTSFKTSSSRKNQSYINEILNYIDSNTTFLSPKDSYEINEKILNELTLDDINEKFLDITKSTGVIVSIISKDEQNITKDEILEIYKNVKPLNTSEKVLPKTLLDANLSKVDPIKTEFDDKNLIHTYEFENGAKVHFKEMDTDKETVYFNAFKKGGYTNIPNINEAIFAVNISNGSGIGEFNDYEVRTITAGEVFNFSKFINRVSRGYSGSFLAKDMESFFKAFFVDFHAPKIDDNYFKNYITLSLDTLKRNLLQPDYKFALEFNDFYYAGNEKMKFADEKFINSLDKNRLEILLNELFSNAGEYEFIFVGDIKADKFLDMASRYIGNLNGDKKPTSIKDDGIREIDGTHKFERNYLSENVSKNTIIVKSYDLNYTAKNDIALELTTAVLNTLMREKIREDDGKVYGISAYPSLSVLPYQRAITSVYFTSEVNQKDEIYSDVKAIMENLKAGYKDEKELNSAKTVKKVELEKNFQQPGFWLMKMVNSKLFGIEFLNFDESIKLVDSITLDDIKEISNKAFDFENVVISSNIYKDSNLTN</sequence>
<keyword evidence="3" id="KW-0645">Protease</keyword>
<dbReference type="GO" id="GO:0046872">
    <property type="term" value="F:metal ion binding"/>
    <property type="evidence" value="ECO:0007669"/>
    <property type="project" value="UniProtKB-KW"/>
</dbReference>
<dbReference type="PANTHER" id="PTHR43690:SF17">
    <property type="entry name" value="PROTEIN YHJJ"/>
    <property type="match status" value="1"/>
</dbReference>
<dbReference type="Pfam" id="PF00675">
    <property type="entry name" value="Peptidase_M16"/>
    <property type="match status" value="1"/>
</dbReference>
<feature type="chain" id="PRO_5029864074" evidence="9">
    <location>
        <begin position="20"/>
        <end position="915"/>
    </location>
</feature>
<keyword evidence="4" id="KW-0479">Metal-binding</keyword>
<keyword evidence="5" id="KW-0378">Hydrolase</keyword>
<dbReference type="InterPro" id="IPR011249">
    <property type="entry name" value="Metalloenz_LuxS/M16"/>
</dbReference>
<accession>A0A7M1LIU5</accession>
<feature type="domain" description="Peptidase M16 C-terminal" evidence="11">
    <location>
        <begin position="195"/>
        <end position="371"/>
    </location>
</feature>
<dbReference type="PROSITE" id="PS00143">
    <property type="entry name" value="INSULINASE"/>
    <property type="match status" value="1"/>
</dbReference>
<evidence type="ECO:0000256" key="9">
    <source>
        <dbReference type="SAM" id="SignalP"/>
    </source>
</evidence>
<dbReference type="RefSeq" id="WP_025802986.1">
    <property type="nucleotide sequence ID" value="NZ_CP053842.1"/>
</dbReference>
<dbReference type="Gene3D" id="3.30.830.10">
    <property type="entry name" value="Metalloenzyme, LuxS/M16 peptidase-like"/>
    <property type="match status" value="4"/>
</dbReference>
<evidence type="ECO:0000256" key="4">
    <source>
        <dbReference type="ARBA" id="ARBA00022723"/>
    </source>
</evidence>
<evidence type="ECO:0000313" key="13">
    <source>
        <dbReference type="Proteomes" id="UP000594749"/>
    </source>
</evidence>
<dbReference type="PANTHER" id="PTHR43690">
    <property type="entry name" value="NARDILYSIN"/>
    <property type="match status" value="1"/>
</dbReference>
<evidence type="ECO:0000259" key="10">
    <source>
        <dbReference type="Pfam" id="PF00675"/>
    </source>
</evidence>
<dbReference type="InterPro" id="IPR050626">
    <property type="entry name" value="Peptidase_M16"/>
</dbReference>
<evidence type="ECO:0000256" key="1">
    <source>
        <dbReference type="ARBA" id="ARBA00001947"/>
    </source>
</evidence>
<evidence type="ECO:0000259" key="11">
    <source>
        <dbReference type="Pfam" id="PF05193"/>
    </source>
</evidence>
<feature type="domain" description="Peptidase M16 C-terminal" evidence="11">
    <location>
        <begin position="682"/>
        <end position="840"/>
    </location>
</feature>
<comment type="similarity">
    <text evidence="2 8">Belongs to the peptidase M16 family.</text>
</comment>
<dbReference type="GO" id="GO:0004222">
    <property type="term" value="F:metalloendopeptidase activity"/>
    <property type="evidence" value="ECO:0007669"/>
    <property type="project" value="InterPro"/>
</dbReference>
<dbReference type="AlphaFoldDB" id="A0A7M1LIU5"/>
<protein>
    <submittedName>
        <fullName evidence="12">Insulinase family protein</fullName>
    </submittedName>
</protein>
<comment type="cofactor">
    <cofactor evidence="1">
        <name>Zn(2+)</name>
        <dbReference type="ChEBI" id="CHEBI:29105"/>
    </cofactor>
</comment>
<proteinExistence type="inferred from homology"/>
<evidence type="ECO:0000313" key="12">
    <source>
        <dbReference type="EMBL" id="QOQ87425.1"/>
    </source>
</evidence>
<dbReference type="InterPro" id="IPR007863">
    <property type="entry name" value="Peptidase_M16_C"/>
</dbReference>
<keyword evidence="9" id="KW-0732">Signal</keyword>
<dbReference type="Proteomes" id="UP000594749">
    <property type="component" value="Chromosome"/>
</dbReference>
<dbReference type="InterPro" id="IPR011765">
    <property type="entry name" value="Pept_M16_N"/>
</dbReference>
<name>A0A7M1LIU5_9BACT</name>